<evidence type="ECO:0000256" key="1">
    <source>
        <dbReference type="ARBA" id="ARBA00004496"/>
    </source>
</evidence>
<dbReference type="InterPro" id="IPR013221">
    <property type="entry name" value="Mur_ligase_cen"/>
</dbReference>
<keyword evidence="8 9" id="KW-0131">Cell cycle</keyword>
<comment type="function">
    <text evidence="9 10">Cell wall formation. Catalyzes the addition of glutamate to the nucleotide precursor UDP-N-acetylmuramoyl-L-alanine (UMA).</text>
</comment>
<accession>A0A1H7BSR1</accession>
<dbReference type="RefSeq" id="WP_092178816.1">
    <property type="nucleotide sequence ID" value="NZ_FNZH01000014.1"/>
</dbReference>
<dbReference type="Pfam" id="PF02875">
    <property type="entry name" value="Mur_ligase_C"/>
    <property type="match status" value="1"/>
</dbReference>
<dbReference type="NCBIfam" id="TIGR01087">
    <property type="entry name" value="murD"/>
    <property type="match status" value="1"/>
</dbReference>
<keyword evidence="14" id="KW-1185">Reference proteome</keyword>
<dbReference type="PANTHER" id="PTHR43692">
    <property type="entry name" value="UDP-N-ACETYLMURAMOYLALANINE--D-GLUTAMATE LIGASE"/>
    <property type="match status" value="1"/>
</dbReference>
<dbReference type="GO" id="GO:0004326">
    <property type="term" value="F:tetrahydrofolylpolyglutamate synthase activity"/>
    <property type="evidence" value="ECO:0007669"/>
    <property type="project" value="InterPro"/>
</dbReference>
<comment type="similarity">
    <text evidence="9">Belongs to the MurCDEF family.</text>
</comment>
<keyword evidence="5 9" id="KW-0132">Cell division</keyword>
<dbReference type="GO" id="GO:0005524">
    <property type="term" value="F:ATP binding"/>
    <property type="evidence" value="ECO:0007669"/>
    <property type="project" value="UniProtKB-UniRule"/>
</dbReference>
<keyword evidence="9 10" id="KW-0573">Peptidoglycan synthesis</keyword>
<feature type="binding site" evidence="9">
    <location>
        <begin position="109"/>
        <end position="115"/>
    </location>
    <ligand>
        <name>ATP</name>
        <dbReference type="ChEBI" id="CHEBI:30616"/>
    </ligand>
</feature>
<evidence type="ECO:0000256" key="8">
    <source>
        <dbReference type="ARBA" id="ARBA00023306"/>
    </source>
</evidence>
<dbReference type="SUPFAM" id="SSF53244">
    <property type="entry name" value="MurD-like peptide ligases, peptide-binding domain"/>
    <property type="match status" value="1"/>
</dbReference>
<dbReference type="Pfam" id="PF08245">
    <property type="entry name" value="Mur_ligase_M"/>
    <property type="match status" value="1"/>
</dbReference>
<evidence type="ECO:0000256" key="2">
    <source>
        <dbReference type="ARBA" id="ARBA00004752"/>
    </source>
</evidence>
<sequence>MKKTVVIGSGESGFGAALLAQMQGHRVFVSDAGAIAAEKKAVFREKGIAFEEGTHTVAELLTADTVVKSPGIPYANPIIVQLKAAGIPVIDELEFAYGYSRGKVIAITGTNGKTTTTLLTYHLLRSAGLNVGLGGNVGQSWALQLCEGDRDWWVLEVSSFQIEGLVTFRPRIAVLLNITPDHLDRYSNDLSLYAATKVQLSNTMQPEDHLIYYDSDANIRQALARKKSQPGELPYGLEARPARRAHVAAGKLQVTTDAGDWYWPIEDMALKGTHNLANSLAAVLAATTAGVPANTLGPALKTFVNAAHRMEWVAAINGIQFVNDSKGTNVDATAFALEAYNTPLIWIAGGVDKGNDYSQLDTLVQGRVQVLICLGRDNEKLKSNFGGKIPEILETQDIHQALRWALEKGTPGSLVLLSPACASFDLFKNYEDRGNQFKEAVKQLKTAIENGES</sequence>
<dbReference type="AlphaFoldDB" id="A0A1H7BSR1"/>
<evidence type="ECO:0000313" key="13">
    <source>
        <dbReference type="EMBL" id="SEJ80074.1"/>
    </source>
</evidence>
<feature type="domain" description="Mur ligase C-terminal" evidence="11">
    <location>
        <begin position="308"/>
        <end position="421"/>
    </location>
</feature>
<keyword evidence="9 10" id="KW-0961">Cell wall biogenesis/degradation</keyword>
<evidence type="ECO:0000256" key="7">
    <source>
        <dbReference type="ARBA" id="ARBA00022840"/>
    </source>
</evidence>
<dbReference type="Gene3D" id="3.40.1190.10">
    <property type="entry name" value="Mur-like, catalytic domain"/>
    <property type="match status" value="1"/>
</dbReference>
<dbReference type="Gene3D" id="3.40.50.720">
    <property type="entry name" value="NAD(P)-binding Rossmann-like Domain"/>
    <property type="match status" value="1"/>
</dbReference>
<evidence type="ECO:0000313" key="14">
    <source>
        <dbReference type="Proteomes" id="UP000199403"/>
    </source>
</evidence>
<keyword evidence="9 10" id="KW-0133">Cell shape</keyword>
<evidence type="ECO:0000259" key="12">
    <source>
        <dbReference type="Pfam" id="PF08245"/>
    </source>
</evidence>
<dbReference type="GO" id="GO:0051301">
    <property type="term" value="P:cell division"/>
    <property type="evidence" value="ECO:0007669"/>
    <property type="project" value="UniProtKB-KW"/>
</dbReference>
<keyword evidence="3 9" id="KW-0963">Cytoplasm</keyword>
<keyword evidence="6 9" id="KW-0547">Nucleotide-binding</keyword>
<evidence type="ECO:0000259" key="11">
    <source>
        <dbReference type="Pfam" id="PF02875"/>
    </source>
</evidence>
<evidence type="ECO:0000256" key="10">
    <source>
        <dbReference type="RuleBase" id="RU003664"/>
    </source>
</evidence>
<comment type="catalytic activity">
    <reaction evidence="9 10">
        <text>UDP-N-acetyl-alpha-D-muramoyl-L-alanine + D-glutamate + ATP = UDP-N-acetyl-alpha-D-muramoyl-L-alanyl-D-glutamate + ADP + phosphate + H(+)</text>
        <dbReference type="Rhea" id="RHEA:16429"/>
        <dbReference type="ChEBI" id="CHEBI:15378"/>
        <dbReference type="ChEBI" id="CHEBI:29986"/>
        <dbReference type="ChEBI" id="CHEBI:30616"/>
        <dbReference type="ChEBI" id="CHEBI:43474"/>
        <dbReference type="ChEBI" id="CHEBI:83898"/>
        <dbReference type="ChEBI" id="CHEBI:83900"/>
        <dbReference type="ChEBI" id="CHEBI:456216"/>
        <dbReference type="EC" id="6.3.2.9"/>
    </reaction>
</comment>
<organism evidence="13 14">
    <name type="scientific">Cyclobacterium xiamenense</name>
    <dbReference type="NCBI Taxonomy" id="1297121"/>
    <lineage>
        <taxon>Bacteria</taxon>
        <taxon>Pseudomonadati</taxon>
        <taxon>Bacteroidota</taxon>
        <taxon>Cytophagia</taxon>
        <taxon>Cytophagales</taxon>
        <taxon>Cyclobacteriaceae</taxon>
        <taxon>Cyclobacterium</taxon>
    </lineage>
</organism>
<protein>
    <recommendedName>
        <fullName evidence="9 10">UDP-N-acetylmuramoylalanine--D-glutamate ligase</fullName>
        <ecNumber evidence="9 10">6.3.2.9</ecNumber>
    </recommendedName>
    <alternativeName>
        <fullName evidence="9">D-glutamic acid-adding enzyme</fullName>
    </alternativeName>
    <alternativeName>
        <fullName evidence="9">UDP-N-acetylmuramoyl-L-alanyl-D-glutamate synthetase</fullName>
    </alternativeName>
</protein>
<gene>
    <name evidence="9" type="primary">murD</name>
    <name evidence="13" type="ORF">SAMN05192553_11441</name>
</gene>
<dbReference type="HAMAP" id="MF_00639">
    <property type="entry name" value="MurD"/>
    <property type="match status" value="1"/>
</dbReference>
<dbReference type="Proteomes" id="UP000199403">
    <property type="component" value="Unassembled WGS sequence"/>
</dbReference>
<dbReference type="UniPathway" id="UPA00219"/>
<feature type="domain" description="Mur ligase central" evidence="12">
    <location>
        <begin position="107"/>
        <end position="286"/>
    </location>
</feature>
<dbReference type="InterPro" id="IPR036615">
    <property type="entry name" value="Mur_ligase_C_dom_sf"/>
</dbReference>
<name>A0A1H7BSR1_9BACT</name>
<keyword evidence="4 9" id="KW-0436">Ligase</keyword>
<dbReference type="Gene3D" id="3.90.190.20">
    <property type="entry name" value="Mur ligase, C-terminal domain"/>
    <property type="match status" value="1"/>
</dbReference>
<dbReference type="InterPro" id="IPR005762">
    <property type="entry name" value="MurD"/>
</dbReference>
<dbReference type="EMBL" id="FNZH01000014">
    <property type="protein sequence ID" value="SEJ80074.1"/>
    <property type="molecule type" value="Genomic_DNA"/>
</dbReference>
<dbReference type="OrthoDB" id="9809796at2"/>
<dbReference type="GO" id="GO:0008764">
    <property type="term" value="F:UDP-N-acetylmuramoylalanine-D-glutamate ligase activity"/>
    <property type="evidence" value="ECO:0007669"/>
    <property type="project" value="UniProtKB-UniRule"/>
</dbReference>
<dbReference type="PROSITE" id="PS01011">
    <property type="entry name" value="FOLYLPOLYGLU_SYNT_1"/>
    <property type="match status" value="1"/>
</dbReference>
<dbReference type="InterPro" id="IPR004101">
    <property type="entry name" value="Mur_ligase_C"/>
</dbReference>
<dbReference type="GO" id="GO:0005737">
    <property type="term" value="C:cytoplasm"/>
    <property type="evidence" value="ECO:0007669"/>
    <property type="project" value="UniProtKB-SubCell"/>
</dbReference>
<dbReference type="PANTHER" id="PTHR43692:SF1">
    <property type="entry name" value="UDP-N-ACETYLMURAMOYLALANINE--D-GLUTAMATE LIGASE"/>
    <property type="match status" value="1"/>
</dbReference>
<dbReference type="GO" id="GO:0008360">
    <property type="term" value="P:regulation of cell shape"/>
    <property type="evidence" value="ECO:0007669"/>
    <property type="project" value="UniProtKB-KW"/>
</dbReference>
<dbReference type="SUPFAM" id="SSF53623">
    <property type="entry name" value="MurD-like peptide ligases, catalytic domain"/>
    <property type="match status" value="1"/>
</dbReference>
<dbReference type="InterPro" id="IPR036565">
    <property type="entry name" value="Mur-like_cat_sf"/>
</dbReference>
<reference evidence="14" key="1">
    <citation type="submission" date="2016-10" db="EMBL/GenBank/DDBJ databases">
        <authorList>
            <person name="Varghese N."/>
            <person name="Submissions S."/>
        </authorList>
    </citation>
    <scope>NUCLEOTIDE SEQUENCE [LARGE SCALE GENOMIC DNA]</scope>
    <source>
        <strain evidence="14">IBRC-M 10761</strain>
    </source>
</reference>
<dbReference type="InterPro" id="IPR018109">
    <property type="entry name" value="Folylpolyglutamate_synth_CS"/>
</dbReference>
<comment type="subcellular location">
    <subcellularLocation>
        <location evidence="1 9 10">Cytoplasm</location>
    </subcellularLocation>
</comment>
<dbReference type="GO" id="GO:0071555">
    <property type="term" value="P:cell wall organization"/>
    <property type="evidence" value="ECO:0007669"/>
    <property type="project" value="UniProtKB-KW"/>
</dbReference>
<proteinExistence type="inferred from homology"/>
<dbReference type="GO" id="GO:0009252">
    <property type="term" value="P:peptidoglycan biosynthetic process"/>
    <property type="evidence" value="ECO:0007669"/>
    <property type="project" value="UniProtKB-UniRule"/>
</dbReference>
<comment type="pathway">
    <text evidence="2 9 10">Cell wall biogenesis; peptidoglycan biosynthesis.</text>
</comment>
<evidence type="ECO:0000256" key="3">
    <source>
        <dbReference type="ARBA" id="ARBA00022490"/>
    </source>
</evidence>
<keyword evidence="7 9" id="KW-0067">ATP-binding</keyword>
<evidence type="ECO:0000256" key="9">
    <source>
        <dbReference type="HAMAP-Rule" id="MF_00639"/>
    </source>
</evidence>
<evidence type="ECO:0000256" key="6">
    <source>
        <dbReference type="ARBA" id="ARBA00022741"/>
    </source>
</evidence>
<dbReference type="EC" id="6.3.2.9" evidence="9 10"/>
<evidence type="ECO:0000256" key="5">
    <source>
        <dbReference type="ARBA" id="ARBA00022618"/>
    </source>
</evidence>
<dbReference type="STRING" id="1416801.SAMN05192553_11441"/>
<evidence type="ECO:0000256" key="4">
    <source>
        <dbReference type="ARBA" id="ARBA00022598"/>
    </source>
</evidence>
<dbReference type="SUPFAM" id="SSF51984">
    <property type="entry name" value="MurCD N-terminal domain"/>
    <property type="match status" value="1"/>
</dbReference>
<dbReference type="Pfam" id="PF21799">
    <property type="entry name" value="MurD-like_N"/>
    <property type="match status" value="1"/>
</dbReference>